<accession>A0A4R5LVS1</accession>
<dbReference type="SUPFAM" id="SSF56655">
    <property type="entry name" value="Carbohydrate phosphatase"/>
    <property type="match status" value="1"/>
</dbReference>
<dbReference type="AlphaFoldDB" id="A0A4R5LVS1"/>
<reference evidence="3 4" key="1">
    <citation type="submission" date="2019-03" db="EMBL/GenBank/DDBJ databases">
        <title>Seongchinamella monodicae gen. nov., sp. nov., a novel member of the Gammaproteobacteria isolated from a tidal mudflat of beach.</title>
        <authorList>
            <person name="Yang H.G."/>
            <person name="Kang J.W."/>
            <person name="Lee S.D."/>
        </authorList>
    </citation>
    <scope>NUCLEOTIDE SEQUENCE [LARGE SCALE GENOMIC DNA]</scope>
    <source>
        <strain evidence="3 4">GH4-78</strain>
    </source>
</reference>
<keyword evidence="2" id="KW-0460">Magnesium</keyword>
<organism evidence="3 4">
    <name type="scientific">Seongchinamella unica</name>
    <dbReference type="NCBI Taxonomy" id="2547392"/>
    <lineage>
        <taxon>Bacteria</taxon>
        <taxon>Pseudomonadati</taxon>
        <taxon>Pseudomonadota</taxon>
        <taxon>Gammaproteobacteria</taxon>
        <taxon>Cellvibrionales</taxon>
        <taxon>Halieaceae</taxon>
        <taxon>Seongchinamella</taxon>
    </lineage>
</organism>
<evidence type="ECO:0000256" key="2">
    <source>
        <dbReference type="PIRSR" id="PIRSR600760-2"/>
    </source>
</evidence>
<dbReference type="InterPro" id="IPR000760">
    <property type="entry name" value="Inositol_monophosphatase-like"/>
</dbReference>
<comment type="caution">
    <text evidence="3">The sequence shown here is derived from an EMBL/GenBank/DDBJ whole genome shotgun (WGS) entry which is preliminary data.</text>
</comment>
<comment type="cofactor">
    <cofactor evidence="2">
        <name>Mg(2+)</name>
        <dbReference type="ChEBI" id="CHEBI:18420"/>
    </cofactor>
</comment>
<dbReference type="PANTHER" id="PTHR20854:SF4">
    <property type="entry name" value="INOSITOL-1-MONOPHOSPHATASE-RELATED"/>
    <property type="match status" value="1"/>
</dbReference>
<evidence type="ECO:0000313" key="3">
    <source>
        <dbReference type="EMBL" id="TDG15467.1"/>
    </source>
</evidence>
<dbReference type="PANTHER" id="PTHR20854">
    <property type="entry name" value="INOSITOL MONOPHOSPHATASE"/>
    <property type="match status" value="1"/>
</dbReference>
<sequence length="269" mass="29024">MNIDHQAITGILREAATREILPLWQNLHQHHIEQKQPGDLVTVADRACEEFISRELLSLMPGSLVIGEEAVHHDPGLMLALESTRPVWVIDPLDGTGNFAAGEGPIAVMVCLVHQRETLAAWIFDPVENTMLEAELGAGAQLDGSHLAIDAYTGETGDICGALSTKYLPGKLRDPAIKGARQLGMTVASGCAGSDYRALARGEYQFVFYYRTLVWDHAPGVLIVSEAGAHAGRYDGANYRPGPGGTGLICAADRTTWNTVRNLLVPSEM</sequence>
<keyword evidence="4" id="KW-1185">Reference proteome</keyword>
<dbReference type="Gene3D" id="3.30.540.10">
    <property type="entry name" value="Fructose-1,6-Bisphosphatase, subunit A, domain 1"/>
    <property type="match status" value="1"/>
</dbReference>
<keyword evidence="2" id="KW-0479">Metal-binding</keyword>
<feature type="binding site" evidence="2">
    <location>
        <position position="91"/>
    </location>
    <ligand>
        <name>Mg(2+)</name>
        <dbReference type="ChEBI" id="CHEBI:18420"/>
        <label>1</label>
        <note>catalytic</note>
    </ligand>
</feature>
<dbReference type="PRINTS" id="PR00377">
    <property type="entry name" value="IMPHPHTASES"/>
</dbReference>
<feature type="binding site" evidence="2">
    <location>
        <position position="216"/>
    </location>
    <ligand>
        <name>Mg(2+)</name>
        <dbReference type="ChEBI" id="CHEBI:18420"/>
        <label>1</label>
        <note>catalytic</note>
    </ligand>
</feature>
<name>A0A4R5LVS1_9GAMM</name>
<evidence type="ECO:0000313" key="4">
    <source>
        <dbReference type="Proteomes" id="UP000295554"/>
    </source>
</evidence>
<dbReference type="GO" id="GO:0008934">
    <property type="term" value="F:inositol monophosphate 1-phosphatase activity"/>
    <property type="evidence" value="ECO:0007669"/>
    <property type="project" value="TreeGrafter"/>
</dbReference>
<dbReference type="EMBL" id="SMSE01000001">
    <property type="protein sequence ID" value="TDG15467.1"/>
    <property type="molecule type" value="Genomic_DNA"/>
</dbReference>
<protein>
    <submittedName>
        <fullName evidence="3">Inositol monophosphatase</fullName>
    </submittedName>
</protein>
<dbReference type="GO" id="GO:0007165">
    <property type="term" value="P:signal transduction"/>
    <property type="evidence" value="ECO:0007669"/>
    <property type="project" value="TreeGrafter"/>
</dbReference>
<gene>
    <name evidence="3" type="ORF">E2F43_04345</name>
</gene>
<comment type="similarity">
    <text evidence="1">Belongs to the inositol monophosphatase superfamily.</text>
</comment>
<dbReference type="OrthoDB" id="9785695at2"/>
<dbReference type="GO" id="GO:0046872">
    <property type="term" value="F:metal ion binding"/>
    <property type="evidence" value="ECO:0007669"/>
    <property type="project" value="UniProtKB-KW"/>
</dbReference>
<feature type="binding site" evidence="2">
    <location>
        <position position="93"/>
    </location>
    <ligand>
        <name>Mg(2+)</name>
        <dbReference type="ChEBI" id="CHEBI:18420"/>
        <label>2</label>
    </ligand>
</feature>
<feature type="binding site" evidence="2">
    <location>
        <position position="94"/>
    </location>
    <ligand>
        <name>Mg(2+)</name>
        <dbReference type="ChEBI" id="CHEBI:18420"/>
        <label>1</label>
        <note>catalytic</note>
    </ligand>
</feature>
<dbReference type="Gene3D" id="3.40.190.80">
    <property type="match status" value="1"/>
</dbReference>
<proteinExistence type="inferred from homology"/>
<feature type="binding site" evidence="2">
    <location>
        <position position="68"/>
    </location>
    <ligand>
        <name>Mg(2+)</name>
        <dbReference type="ChEBI" id="CHEBI:18420"/>
        <label>1</label>
        <note>catalytic</note>
    </ligand>
</feature>
<dbReference type="GO" id="GO:0006020">
    <property type="term" value="P:inositol metabolic process"/>
    <property type="evidence" value="ECO:0007669"/>
    <property type="project" value="TreeGrafter"/>
</dbReference>
<dbReference type="Proteomes" id="UP000295554">
    <property type="component" value="Unassembled WGS sequence"/>
</dbReference>
<evidence type="ECO:0000256" key="1">
    <source>
        <dbReference type="ARBA" id="ARBA00009759"/>
    </source>
</evidence>
<dbReference type="RefSeq" id="WP_133209924.1">
    <property type="nucleotide sequence ID" value="NZ_SMSE01000001.1"/>
</dbReference>
<dbReference type="Pfam" id="PF00459">
    <property type="entry name" value="Inositol_P"/>
    <property type="match status" value="1"/>
</dbReference>